<dbReference type="PANTHER" id="PTHR22776:SF49">
    <property type="entry name" value="MARVEL DOMAIN-CONTAINING PROTEIN"/>
    <property type="match status" value="1"/>
</dbReference>
<evidence type="ECO:0000256" key="5">
    <source>
        <dbReference type="PROSITE-ProRule" id="PRU00581"/>
    </source>
</evidence>
<accession>A0A8J2QRB1</accession>
<evidence type="ECO:0000256" key="6">
    <source>
        <dbReference type="SAM" id="Phobius"/>
    </source>
</evidence>
<dbReference type="InterPro" id="IPR050578">
    <property type="entry name" value="MARVEL-CKLF_proteins"/>
</dbReference>
<reference evidence="8" key="1">
    <citation type="submission" date="2021-09" db="EMBL/GenBank/DDBJ databases">
        <authorList>
            <person name="Martin H S."/>
        </authorList>
    </citation>
    <scope>NUCLEOTIDE SEQUENCE</scope>
</reference>
<keyword evidence="9" id="KW-1185">Reference proteome</keyword>
<organism evidence="8 9">
    <name type="scientific">Danaus chrysippus</name>
    <name type="common">African queen</name>
    <dbReference type="NCBI Taxonomy" id="151541"/>
    <lineage>
        <taxon>Eukaryota</taxon>
        <taxon>Metazoa</taxon>
        <taxon>Ecdysozoa</taxon>
        <taxon>Arthropoda</taxon>
        <taxon>Hexapoda</taxon>
        <taxon>Insecta</taxon>
        <taxon>Pterygota</taxon>
        <taxon>Neoptera</taxon>
        <taxon>Endopterygota</taxon>
        <taxon>Lepidoptera</taxon>
        <taxon>Glossata</taxon>
        <taxon>Ditrysia</taxon>
        <taxon>Papilionoidea</taxon>
        <taxon>Nymphalidae</taxon>
        <taxon>Danainae</taxon>
        <taxon>Danaini</taxon>
        <taxon>Danaina</taxon>
        <taxon>Danaus</taxon>
        <taxon>Anosia</taxon>
    </lineage>
</organism>
<protein>
    <submittedName>
        <fullName evidence="8">(African queen) hypothetical protein</fullName>
    </submittedName>
</protein>
<gene>
    <name evidence="8" type="ORF">DCHRY22_LOCUS7856</name>
</gene>
<dbReference type="InterPro" id="IPR008253">
    <property type="entry name" value="Marvel"/>
</dbReference>
<evidence type="ECO:0000313" key="9">
    <source>
        <dbReference type="Proteomes" id="UP000789524"/>
    </source>
</evidence>
<dbReference type="EMBL" id="CAKASE010000058">
    <property type="protein sequence ID" value="CAG9567617.1"/>
    <property type="molecule type" value="Genomic_DNA"/>
</dbReference>
<sequence>MFDHFNQNPPAPSEPPPPPQKVIRFDKSYFKTLPGLLKIAALVCNFVGFICIKVSFSWVSSIFYNILYWSGNILTTFLLLMYVFHFVEKYDRWPWLKVEFFYCAIMTLGYIATTIFAATIGDSAGYAVTFFGVCAIGIYGLDCYLKYKAWKRGLPPQ</sequence>
<feature type="transmembrane region" description="Helical" evidence="6">
    <location>
        <begin position="66"/>
        <end position="87"/>
    </location>
</feature>
<name>A0A8J2QRB1_9NEOP</name>
<keyword evidence="2 5" id="KW-0812">Transmembrane</keyword>
<evidence type="ECO:0000313" key="8">
    <source>
        <dbReference type="EMBL" id="CAG9567617.1"/>
    </source>
</evidence>
<evidence type="ECO:0000256" key="3">
    <source>
        <dbReference type="ARBA" id="ARBA00022989"/>
    </source>
</evidence>
<dbReference type="OrthoDB" id="10028364at2759"/>
<evidence type="ECO:0000256" key="2">
    <source>
        <dbReference type="ARBA" id="ARBA00022692"/>
    </source>
</evidence>
<dbReference type="Proteomes" id="UP000789524">
    <property type="component" value="Unassembled WGS sequence"/>
</dbReference>
<evidence type="ECO:0000259" key="7">
    <source>
        <dbReference type="PROSITE" id="PS51225"/>
    </source>
</evidence>
<dbReference type="GO" id="GO:0016020">
    <property type="term" value="C:membrane"/>
    <property type="evidence" value="ECO:0007669"/>
    <property type="project" value="UniProtKB-SubCell"/>
</dbReference>
<proteinExistence type="predicted"/>
<dbReference type="PANTHER" id="PTHR22776">
    <property type="entry name" value="MARVEL-CONTAINING POTENTIAL LIPID RAFT-ASSOCIATED PROTEIN"/>
    <property type="match status" value="1"/>
</dbReference>
<dbReference type="PROSITE" id="PS51225">
    <property type="entry name" value="MARVEL"/>
    <property type="match status" value="1"/>
</dbReference>
<evidence type="ECO:0000256" key="4">
    <source>
        <dbReference type="ARBA" id="ARBA00023136"/>
    </source>
</evidence>
<feature type="transmembrane region" description="Helical" evidence="6">
    <location>
        <begin position="99"/>
        <end position="120"/>
    </location>
</feature>
<comment type="caution">
    <text evidence="8">The sequence shown here is derived from an EMBL/GenBank/DDBJ whole genome shotgun (WGS) entry which is preliminary data.</text>
</comment>
<dbReference type="AlphaFoldDB" id="A0A8J2QRB1"/>
<keyword evidence="3 6" id="KW-1133">Transmembrane helix</keyword>
<feature type="transmembrane region" description="Helical" evidence="6">
    <location>
        <begin position="36"/>
        <end position="60"/>
    </location>
</feature>
<evidence type="ECO:0000256" key="1">
    <source>
        <dbReference type="ARBA" id="ARBA00004141"/>
    </source>
</evidence>
<comment type="subcellular location">
    <subcellularLocation>
        <location evidence="1">Membrane</location>
        <topology evidence="1">Multi-pass membrane protein</topology>
    </subcellularLocation>
</comment>
<feature type="transmembrane region" description="Helical" evidence="6">
    <location>
        <begin position="126"/>
        <end position="145"/>
    </location>
</feature>
<feature type="domain" description="MARVEL" evidence="7">
    <location>
        <begin position="29"/>
        <end position="151"/>
    </location>
</feature>
<keyword evidence="4 5" id="KW-0472">Membrane</keyword>